<protein>
    <recommendedName>
        <fullName evidence="3">Autophagy protein 5</fullName>
    </recommendedName>
</protein>
<proteinExistence type="predicted"/>
<evidence type="ECO:0008006" key="3">
    <source>
        <dbReference type="Google" id="ProtNLM"/>
    </source>
</evidence>
<dbReference type="EMBL" id="JAWWNJ010000100">
    <property type="protein sequence ID" value="KAK6995966.1"/>
    <property type="molecule type" value="Genomic_DNA"/>
</dbReference>
<sequence length="190" mass="21380">MMSSIFYVGMRTDGAISVSISGETMLPQQVSPQWKNSNVWKSLMHVEWHDVQAFQSAPRLKTFFFKSAADDVPQLPWPQIQLCRYLGRPDHDTLDLPLSILPLAAKASTFEMSMTLLKDYQPEESRRPGASSEVETFRLLLVANDPHGVGRLFDALTLLLLKTFDMSPFPASRDYPVFSCHKFLALAGSL</sequence>
<evidence type="ECO:0000313" key="1">
    <source>
        <dbReference type="EMBL" id="KAK6995966.1"/>
    </source>
</evidence>
<evidence type="ECO:0000313" key="2">
    <source>
        <dbReference type="Proteomes" id="UP001362999"/>
    </source>
</evidence>
<organism evidence="1 2">
    <name type="scientific">Favolaschia claudopus</name>
    <dbReference type="NCBI Taxonomy" id="2862362"/>
    <lineage>
        <taxon>Eukaryota</taxon>
        <taxon>Fungi</taxon>
        <taxon>Dikarya</taxon>
        <taxon>Basidiomycota</taxon>
        <taxon>Agaricomycotina</taxon>
        <taxon>Agaricomycetes</taxon>
        <taxon>Agaricomycetidae</taxon>
        <taxon>Agaricales</taxon>
        <taxon>Marasmiineae</taxon>
        <taxon>Mycenaceae</taxon>
        <taxon>Favolaschia</taxon>
    </lineage>
</organism>
<name>A0AAV9ZXU6_9AGAR</name>
<reference evidence="1 2" key="1">
    <citation type="journal article" date="2024" name="J Genomics">
        <title>Draft genome sequencing and assembly of Favolaschia claudopus CIRM-BRFM 2984 isolated from oak limbs.</title>
        <authorList>
            <person name="Navarro D."/>
            <person name="Drula E."/>
            <person name="Chaduli D."/>
            <person name="Cazenave R."/>
            <person name="Ahrendt S."/>
            <person name="Wang J."/>
            <person name="Lipzen A."/>
            <person name="Daum C."/>
            <person name="Barry K."/>
            <person name="Grigoriev I.V."/>
            <person name="Favel A."/>
            <person name="Rosso M.N."/>
            <person name="Martin F."/>
        </authorList>
    </citation>
    <scope>NUCLEOTIDE SEQUENCE [LARGE SCALE GENOMIC DNA]</scope>
    <source>
        <strain evidence="1 2">CIRM-BRFM 2984</strain>
    </source>
</reference>
<accession>A0AAV9ZXU6</accession>
<comment type="caution">
    <text evidence="1">The sequence shown here is derived from an EMBL/GenBank/DDBJ whole genome shotgun (WGS) entry which is preliminary data.</text>
</comment>
<dbReference type="AlphaFoldDB" id="A0AAV9ZXU6"/>
<keyword evidence="2" id="KW-1185">Reference proteome</keyword>
<dbReference type="Proteomes" id="UP001362999">
    <property type="component" value="Unassembled WGS sequence"/>
</dbReference>
<gene>
    <name evidence="1" type="ORF">R3P38DRAFT_3424301</name>
</gene>